<protein>
    <submittedName>
        <fullName evidence="1">Uncharacterized protein</fullName>
    </submittedName>
</protein>
<comment type="caution">
    <text evidence="1">The sequence shown here is derived from an EMBL/GenBank/DDBJ whole genome shotgun (WGS) entry which is preliminary data.</text>
</comment>
<keyword evidence="2" id="KW-1185">Reference proteome</keyword>
<gene>
    <name evidence="1" type="ORF">FJTKL_00039</name>
</gene>
<reference evidence="1 2" key="1">
    <citation type="submission" date="2024-03" db="EMBL/GenBank/DDBJ databases">
        <title>A high-quality draft genome sequence of Diaporthe vaccinii, a causative agent of upright dieback and viscid rot disease in cranberry plants.</title>
        <authorList>
            <person name="Sarrasin M."/>
            <person name="Lang B.F."/>
            <person name="Burger G."/>
        </authorList>
    </citation>
    <scope>NUCLEOTIDE SEQUENCE [LARGE SCALE GENOMIC DNA]</scope>
    <source>
        <strain evidence="1 2">IS7</strain>
    </source>
</reference>
<evidence type="ECO:0000313" key="2">
    <source>
        <dbReference type="Proteomes" id="UP001600888"/>
    </source>
</evidence>
<dbReference type="EMBL" id="JBAWTH010000100">
    <property type="protein sequence ID" value="KAL2277461.1"/>
    <property type="molecule type" value="Genomic_DNA"/>
</dbReference>
<accession>A0ABR4E4V1</accession>
<name>A0ABR4E4V1_9PEZI</name>
<organism evidence="1 2">
    <name type="scientific">Diaporthe vaccinii</name>
    <dbReference type="NCBI Taxonomy" id="105482"/>
    <lineage>
        <taxon>Eukaryota</taxon>
        <taxon>Fungi</taxon>
        <taxon>Dikarya</taxon>
        <taxon>Ascomycota</taxon>
        <taxon>Pezizomycotina</taxon>
        <taxon>Sordariomycetes</taxon>
        <taxon>Sordariomycetidae</taxon>
        <taxon>Diaporthales</taxon>
        <taxon>Diaporthaceae</taxon>
        <taxon>Diaporthe</taxon>
        <taxon>Diaporthe eres species complex</taxon>
    </lineage>
</organism>
<evidence type="ECO:0000313" key="1">
    <source>
        <dbReference type="EMBL" id="KAL2277461.1"/>
    </source>
</evidence>
<proteinExistence type="predicted"/>
<sequence length="108" mass="12760">MYYGSLDAEEDLHTLYRRLCTGFIEKTQTLDVLPFANIYSCDDYPGDDFPSWVIKWNSPTPQIWAKALHSKPIFMRDILFDQKYSIMKRTFSFLKGIDTLNNNFTQIF</sequence>
<dbReference type="Proteomes" id="UP001600888">
    <property type="component" value="Unassembled WGS sequence"/>
</dbReference>